<dbReference type="EMBL" id="KY454627">
    <property type="protein sequence ID" value="AVE25019.1"/>
    <property type="molecule type" value="Genomic_DNA"/>
</dbReference>
<evidence type="ECO:0000313" key="1">
    <source>
        <dbReference type="EMBL" id="AVE25019.1"/>
    </source>
</evidence>
<gene>
    <name evidence="1" type="ORF">ICEKp1_0052</name>
</gene>
<proteinExistence type="predicted"/>
<accession>A0A2L1KRA1</accession>
<organism evidence="1">
    <name type="scientific">Klebsiella pneumoniae</name>
    <dbReference type="NCBI Taxonomy" id="573"/>
    <lineage>
        <taxon>Bacteria</taxon>
        <taxon>Pseudomonadati</taxon>
        <taxon>Pseudomonadota</taxon>
        <taxon>Gammaproteobacteria</taxon>
        <taxon>Enterobacterales</taxon>
        <taxon>Enterobacteriaceae</taxon>
        <taxon>Klebsiella/Raoultella group</taxon>
        <taxon>Klebsiella</taxon>
        <taxon>Klebsiella pneumoniae complex</taxon>
    </lineage>
</organism>
<name>A0A2L1KRA1_KLEPN</name>
<dbReference type="AlphaFoldDB" id="A0A2L1KRA1"/>
<sequence>MIIAHEASASTASYLYLGRYALLKSLKVTVSSITCFLHNMFWYAKRISQWVVQCNVMLCNIYKLPLFKDAVGCCSI</sequence>
<reference evidence="1" key="1">
    <citation type="submission" date="2017-01" db="EMBL/GenBank/DDBJ databases">
        <title>Frequent emergence of pathogenic lineages of Klebsiella pneumoniae via mobilisation of yersiniabactin and colibactin.</title>
        <authorList>
            <person name="Lam M.M.C."/>
            <person name="Wick R.R."/>
            <person name="Wyres K.L."/>
            <person name="Gorrie C."/>
            <person name="Judd L."/>
            <person name="Jenney A."/>
            <person name="Holt K.E."/>
        </authorList>
    </citation>
    <scope>NUCLEOTIDE SEQUENCE</scope>
    <source>
        <strain evidence="1">206535</strain>
    </source>
</reference>
<protein>
    <submittedName>
        <fullName evidence="1">Uncharacterized protein</fullName>
    </submittedName>
</protein>